<keyword evidence="2" id="KW-1185">Reference proteome</keyword>
<accession>A0AAD9XX40</accession>
<dbReference type="EMBL" id="VYYT01000765">
    <property type="protein sequence ID" value="KAK2729814.1"/>
    <property type="molecule type" value="Genomic_DNA"/>
</dbReference>
<evidence type="ECO:0000313" key="1">
    <source>
        <dbReference type="EMBL" id="KAK2729814.1"/>
    </source>
</evidence>
<protein>
    <submittedName>
        <fullName evidence="1">Uncharacterized protein</fullName>
    </submittedName>
</protein>
<dbReference type="AlphaFoldDB" id="A0AAD9XX40"/>
<evidence type="ECO:0000313" key="2">
    <source>
        <dbReference type="Proteomes" id="UP001281614"/>
    </source>
</evidence>
<reference evidence="1" key="1">
    <citation type="submission" date="2023-02" db="EMBL/GenBank/DDBJ databases">
        <title>Colletotrichum kahawae CIFC_Que2 genome sequencing and assembly.</title>
        <authorList>
            <person name="Baroncelli R."/>
        </authorList>
    </citation>
    <scope>NUCLEOTIDE SEQUENCE</scope>
    <source>
        <strain evidence="1">CIFC_Que2</strain>
    </source>
</reference>
<proteinExistence type="predicted"/>
<dbReference type="Proteomes" id="UP001281614">
    <property type="component" value="Unassembled WGS sequence"/>
</dbReference>
<organism evidence="1 2">
    <name type="scientific">Colletotrichum kahawae</name>
    <name type="common">Coffee berry disease fungus</name>
    <dbReference type="NCBI Taxonomy" id="34407"/>
    <lineage>
        <taxon>Eukaryota</taxon>
        <taxon>Fungi</taxon>
        <taxon>Dikarya</taxon>
        <taxon>Ascomycota</taxon>
        <taxon>Pezizomycotina</taxon>
        <taxon>Sordariomycetes</taxon>
        <taxon>Hypocreomycetidae</taxon>
        <taxon>Glomerellales</taxon>
        <taxon>Glomerellaceae</taxon>
        <taxon>Colletotrichum</taxon>
        <taxon>Colletotrichum gloeosporioides species complex</taxon>
    </lineage>
</organism>
<gene>
    <name evidence="1" type="ORF">CKAH01_10116</name>
</gene>
<sequence>MGEISFFSPERSLFFPRATEMPSQMRPTMAAQQIILAFFLRKAKPNPRGVQCRGGMSAGCNLQRMSAVHATPALVFTPEFWTWAE</sequence>
<comment type="caution">
    <text evidence="1">The sequence shown here is derived from an EMBL/GenBank/DDBJ whole genome shotgun (WGS) entry which is preliminary data.</text>
</comment>
<name>A0AAD9XX40_COLKA</name>